<feature type="compositionally biased region" description="Low complexity" evidence="1">
    <location>
        <begin position="109"/>
        <end position="129"/>
    </location>
</feature>
<dbReference type="Proteomes" id="UP000256838">
    <property type="component" value="Unassembled WGS sequence"/>
</dbReference>
<feature type="compositionally biased region" description="Gly residues" evidence="1">
    <location>
        <begin position="97"/>
        <end position="108"/>
    </location>
</feature>
<dbReference type="OrthoDB" id="9180898at2"/>
<dbReference type="RefSeq" id="WP_115534734.1">
    <property type="nucleotide sequence ID" value="NZ_QRGA01000009.1"/>
</dbReference>
<gene>
    <name evidence="2" type="ORF">DWV00_16820</name>
</gene>
<evidence type="ECO:0000313" key="2">
    <source>
        <dbReference type="EMBL" id="RDU97547.1"/>
    </source>
</evidence>
<feature type="compositionally biased region" description="Low complexity" evidence="1">
    <location>
        <begin position="62"/>
        <end position="86"/>
    </location>
</feature>
<accession>A0A3D8JWT4</accession>
<evidence type="ECO:0000256" key="1">
    <source>
        <dbReference type="SAM" id="MobiDB-lite"/>
    </source>
</evidence>
<dbReference type="AlphaFoldDB" id="A0A3D8JWT4"/>
<dbReference type="EMBL" id="QRGA01000009">
    <property type="protein sequence ID" value="RDU97547.1"/>
    <property type="molecule type" value="Genomic_DNA"/>
</dbReference>
<evidence type="ECO:0000313" key="3">
    <source>
        <dbReference type="Proteomes" id="UP000256838"/>
    </source>
</evidence>
<sequence>MIKKPEDIKKVFVNGARPTESDFADLIDSFVPRDSLPDDDLEALRQIIAWWRKRSPACSGDTGTSPSAGASDSGGAASAPAPTAGTLNPTDDWAVFDGGGSTGSGTSSGAGVASPAGGASSAGSATPAGAGTAASVVTVPADGKWYPLSITEKTVGTWMCLASTVDARSSYRIKNTAMAAVGARAPARRLVQNVERDSLLPWHTIQFKWVEGAGSSYALNVRARIAFGPNCKGLPTQIRCEITRRAAAGQG</sequence>
<organism evidence="2 3">
    <name type="scientific">Trinickia dinghuensis</name>
    <dbReference type="NCBI Taxonomy" id="2291023"/>
    <lineage>
        <taxon>Bacteria</taxon>
        <taxon>Pseudomonadati</taxon>
        <taxon>Pseudomonadota</taxon>
        <taxon>Betaproteobacteria</taxon>
        <taxon>Burkholderiales</taxon>
        <taxon>Burkholderiaceae</taxon>
        <taxon>Trinickia</taxon>
    </lineage>
</organism>
<name>A0A3D8JWT4_9BURK</name>
<feature type="region of interest" description="Disordered" evidence="1">
    <location>
        <begin position="55"/>
        <end position="129"/>
    </location>
</feature>
<proteinExistence type="predicted"/>
<reference evidence="2 3" key="1">
    <citation type="submission" date="2018-08" db="EMBL/GenBank/DDBJ databases">
        <title>Paraburkholderia sp. DHOM06 isolated from forest soil.</title>
        <authorList>
            <person name="Gao Z.-H."/>
            <person name="Qiu L.-H."/>
        </authorList>
    </citation>
    <scope>NUCLEOTIDE SEQUENCE [LARGE SCALE GENOMIC DNA]</scope>
    <source>
        <strain evidence="2 3">DHOM06</strain>
    </source>
</reference>
<protein>
    <submittedName>
        <fullName evidence="2">Uncharacterized protein</fullName>
    </submittedName>
</protein>
<keyword evidence="3" id="KW-1185">Reference proteome</keyword>
<comment type="caution">
    <text evidence="2">The sequence shown here is derived from an EMBL/GenBank/DDBJ whole genome shotgun (WGS) entry which is preliminary data.</text>
</comment>